<organism evidence="2 3">
    <name type="scientific">Candidatus Woesebacteria bacterium GW2011_GWA1_41_13b</name>
    <dbReference type="NCBI Taxonomy" id="1618555"/>
    <lineage>
        <taxon>Bacteria</taxon>
        <taxon>Candidatus Woeseibacteriota</taxon>
    </lineage>
</organism>
<evidence type="ECO:0000259" key="1">
    <source>
        <dbReference type="Pfam" id="PF00535"/>
    </source>
</evidence>
<dbReference type="GO" id="GO:0016740">
    <property type="term" value="F:transferase activity"/>
    <property type="evidence" value="ECO:0007669"/>
    <property type="project" value="UniProtKB-KW"/>
</dbReference>
<comment type="caution">
    <text evidence="2">The sequence shown here is derived from an EMBL/GenBank/DDBJ whole genome shotgun (WGS) entry which is preliminary data.</text>
</comment>
<dbReference type="EMBL" id="LCAO01000010">
    <property type="protein sequence ID" value="KKR91520.1"/>
    <property type="molecule type" value="Genomic_DNA"/>
</dbReference>
<dbReference type="Pfam" id="PF00535">
    <property type="entry name" value="Glycos_transf_2"/>
    <property type="match status" value="1"/>
</dbReference>
<dbReference type="SUPFAM" id="SSF53448">
    <property type="entry name" value="Nucleotide-diphospho-sugar transferases"/>
    <property type="match status" value="1"/>
</dbReference>
<dbReference type="Proteomes" id="UP000034676">
    <property type="component" value="Unassembled WGS sequence"/>
</dbReference>
<reference evidence="2 3" key="1">
    <citation type="journal article" date="2015" name="Nature">
        <title>rRNA introns, odd ribosomes, and small enigmatic genomes across a large radiation of phyla.</title>
        <authorList>
            <person name="Brown C.T."/>
            <person name="Hug L.A."/>
            <person name="Thomas B.C."/>
            <person name="Sharon I."/>
            <person name="Castelle C.J."/>
            <person name="Singh A."/>
            <person name="Wilkins M.J."/>
            <person name="Williams K.H."/>
            <person name="Banfield J.F."/>
        </authorList>
    </citation>
    <scope>NUCLEOTIDE SEQUENCE [LARGE SCALE GENOMIC DNA]</scope>
</reference>
<evidence type="ECO:0000313" key="2">
    <source>
        <dbReference type="EMBL" id="KKR91520.1"/>
    </source>
</evidence>
<dbReference type="InterPro" id="IPR029044">
    <property type="entry name" value="Nucleotide-diphossugar_trans"/>
</dbReference>
<evidence type="ECO:0000313" key="3">
    <source>
        <dbReference type="Proteomes" id="UP000034676"/>
    </source>
</evidence>
<dbReference type="PATRIC" id="fig|1618555.3.peg.656"/>
<proteinExistence type="predicted"/>
<name>A0A0G0X4A8_9BACT</name>
<keyword evidence="2" id="KW-0808">Transferase</keyword>
<dbReference type="Gene3D" id="3.90.550.10">
    <property type="entry name" value="Spore Coat Polysaccharide Biosynthesis Protein SpsA, Chain A"/>
    <property type="match status" value="1"/>
</dbReference>
<dbReference type="PANTHER" id="PTHR48090:SF7">
    <property type="entry name" value="RFBJ PROTEIN"/>
    <property type="match status" value="1"/>
</dbReference>
<gene>
    <name evidence="2" type="ORF">UU42_C0010G0015</name>
</gene>
<sequence>MALRSYGDTLFLNMKTLSIIIPVFNEAHTIDEALKRVHQYRLQGWKMNIIVVDDGSTDGTRAKLKAWEKVCTVVYQPKNYGKGAALQAGFKRITGDIVLIQDADLEYSPENYGTLLAPFGDARVDIVYGSRFLGSHLSTMFVYALGNKFVTLMTNILYNTNITDMETGYKAFRRSVLDKITISANRFDFEPEFTAKALKAGYQIYEVPITYFGRKFSEGKKLTWRDGIVALWTLIKYRFMA</sequence>
<feature type="domain" description="Glycosyltransferase 2-like" evidence="1">
    <location>
        <begin position="18"/>
        <end position="180"/>
    </location>
</feature>
<dbReference type="PANTHER" id="PTHR48090">
    <property type="entry name" value="UNDECAPRENYL-PHOSPHATE 4-DEOXY-4-FORMAMIDO-L-ARABINOSE TRANSFERASE-RELATED"/>
    <property type="match status" value="1"/>
</dbReference>
<dbReference type="CDD" id="cd04179">
    <property type="entry name" value="DPM_DPG-synthase_like"/>
    <property type="match status" value="1"/>
</dbReference>
<protein>
    <submittedName>
        <fullName evidence="2">Glycosyl transferase family 2</fullName>
    </submittedName>
</protein>
<dbReference type="AlphaFoldDB" id="A0A0G0X4A8"/>
<accession>A0A0G0X4A8</accession>
<dbReference type="InterPro" id="IPR050256">
    <property type="entry name" value="Glycosyltransferase_2"/>
</dbReference>
<dbReference type="InterPro" id="IPR001173">
    <property type="entry name" value="Glyco_trans_2-like"/>
</dbReference>